<name>A0A645CTL0_9ZZZZ</name>
<proteinExistence type="predicted"/>
<protein>
    <submittedName>
        <fullName evidence="2">Uncharacterized protein</fullName>
    </submittedName>
</protein>
<gene>
    <name evidence="2" type="ORF">SDC9_127245</name>
</gene>
<organism evidence="2">
    <name type="scientific">bioreactor metagenome</name>
    <dbReference type="NCBI Taxonomy" id="1076179"/>
    <lineage>
        <taxon>unclassified sequences</taxon>
        <taxon>metagenomes</taxon>
        <taxon>ecological metagenomes</taxon>
    </lineage>
</organism>
<accession>A0A645CTL0</accession>
<reference evidence="2" key="1">
    <citation type="submission" date="2019-08" db="EMBL/GenBank/DDBJ databases">
        <authorList>
            <person name="Kucharzyk K."/>
            <person name="Murdoch R.W."/>
            <person name="Higgins S."/>
            <person name="Loffler F."/>
        </authorList>
    </citation>
    <scope>NUCLEOTIDE SEQUENCE</scope>
</reference>
<comment type="caution">
    <text evidence="2">The sequence shown here is derived from an EMBL/GenBank/DDBJ whole genome shotgun (WGS) entry which is preliminary data.</text>
</comment>
<keyword evidence="1" id="KW-0812">Transmembrane</keyword>
<evidence type="ECO:0000256" key="1">
    <source>
        <dbReference type="SAM" id="Phobius"/>
    </source>
</evidence>
<keyword evidence="1" id="KW-1133">Transmembrane helix</keyword>
<feature type="transmembrane region" description="Helical" evidence="1">
    <location>
        <begin position="12"/>
        <end position="35"/>
    </location>
</feature>
<feature type="transmembrane region" description="Helical" evidence="1">
    <location>
        <begin position="41"/>
        <end position="62"/>
    </location>
</feature>
<sequence>MGVGVAVHFRVLGRHCTPVLPLIGFVLGAGLVNLWSSRKAALKSVAVLFAMASLASCVGIRFGSQHAKDDYRAAARYALAASERGHLVWWNADREGAAIYGLATATNAESGVVWIANPHSGFDKDLPQPDVVLTSKPDVYDGTGALTEYLKREGYTRGASFVAFTVWDRPKEGSGAGRRD</sequence>
<keyword evidence="1" id="KW-0472">Membrane</keyword>
<evidence type="ECO:0000313" key="2">
    <source>
        <dbReference type="EMBL" id="MPM80198.1"/>
    </source>
</evidence>
<dbReference type="EMBL" id="VSSQ01029890">
    <property type="protein sequence ID" value="MPM80198.1"/>
    <property type="molecule type" value="Genomic_DNA"/>
</dbReference>
<dbReference type="AlphaFoldDB" id="A0A645CTL0"/>